<dbReference type="STRING" id="1005058.UMN179_00574"/>
<dbReference type="AlphaFoldDB" id="F4HCZ2"/>
<proteinExistence type="predicted"/>
<gene>
    <name evidence="1" type="ordered locus">UMN179_00574</name>
</gene>
<dbReference type="HOGENOM" id="CLU_3168462_0_0_6"/>
<reference evidence="1 2" key="1">
    <citation type="journal article" date="2011" name="J. Bacteriol.">
        <title>Complete genome sequence of Gallibacterium anatis strain UMN179, isolated from a laying hen with peritonitis.</title>
        <authorList>
            <person name="Johnson T.J."/>
            <person name="Fernandez-Alarcon C."/>
            <person name="Bojesen A.M."/>
            <person name="Nolan L.K."/>
            <person name="Trampel D.W."/>
            <person name="Seemann T."/>
        </authorList>
    </citation>
    <scope>NUCLEOTIDE SEQUENCE [LARGE SCALE GENOMIC DNA]</scope>
    <source>
        <strain evidence="1 2">UMN179</strain>
    </source>
</reference>
<protein>
    <submittedName>
        <fullName evidence="1">Uncharacterized protein</fullName>
    </submittedName>
</protein>
<dbReference type="Proteomes" id="UP000006908">
    <property type="component" value="Chromosome"/>
</dbReference>
<evidence type="ECO:0000313" key="2">
    <source>
        <dbReference type="Proteomes" id="UP000006908"/>
    </source>
</evidence>
<name>F4HCZ2_GALAU</name>
<dbReference type="EMBL" id="CP002667">
    <property type="protein sequence ID" value="AEC16610.1"/>
    <property type="molecule type" value="Genomic_DNA"/>
</dbReference>
<sequence>MHNVFLHKIKAIKITTEFLVEMQFKFSYLKKKKQGVRKNFNISQIFN</sequence>
<organism evidence="1 2">
    <name type="scientific">Gallibacterium anatis (strain UMN179)</name>
    <name type="common">Pasteurella anatis</name>
    <dbReference type="NCBI Taxonomy" id="1005058"/>
    <lineage>
        <taxon>Bacteria</taxon>
        <taxon>Pseudomonadati</taxon>
        <taxon>Pseudomonadota</taxon>
        <taxon>Gammaproteobacteria</taxon>
        <taxon>Pasteurellales</taxon>
        <taxon>Pasteurellaceae</taxon>
        <taxon>Gallibacterium</taxon>
    </lineage>
</organism>
<dbReference type="KEGG" id="gan:UMN179_00574"/>
<evidence type="ECO:0000313" key="1">
    <source>
        <dbReference type="EMBL" id="AEC16610.1"/>
    </source>
</evidence>
<accession>F4HCZ2</accession>